<geneLocation type="plasmid" evidence="1">
    <name>pCTX-M-1.A</name>
</geneLocation>
<dbReference type="EMBL" id="MW978788">
    <property type="protein sequence ID" value="QWP89384.1"/>
    <property type="molecule type" value="Genomic_DNA"/>
</dbReference>
<sequence>MPQQHPGRLQILVVDAHCKRRLFQRKHRQTGKQALPDVSARRITVSWCTTDNRFCSDWSVLQQPLPLAQGQQLPPSASTGLAVVNTTKTKDLVKTGGGRVLFS</sequence>
<gene>
    <name evidence="1" type="ORF">IHCLGBEB_00187</name>
</gene>
<proteinExistence type="predicted"/>
<keyword evidence="1" id="KW-0614">Plasmid</keyword>
<dbReference type="AlphaFoldDB" id="A0A8F1IFC6"/>
<organism evidence="1">
    <name type="scientific">Escherichia coli</name>
    <dbReference type="NCBI Taxonomy" id="562"/>
    <lineage>
        <taxon>Bacteria</taxon>
        <taxon>Pseudomonadati</taxon>
        <taxon>Pseudomonadota</taxon>
        <taxon>Gammaproteobacteria</taxon>
        <taxon>Enterobacterales</taxon>
        <taxon>Enterobacteriaceae</taxon>
        <taxon>Escherichia</taxon>
    </lineage>
</organism>
<accession>A0A8F1IFC6</accession>
<evidence type="ECO:0000313" key="1">
    <source>
        <dbReference type="EMBL" id="QWP89384.1"/>
    </source>
</evidence>
<reference evidence="1" key="1">
    <citation type="journal article" date="2021" name="Antibiotics">
        <title>Does an Antibiotic Stewardship Applied in a Pig Farm Lead to Low ESBL Prevalence?</title>
        <authorList>
            <person name="Fournier C."/>
            <person name="Nordmann P."/>
            <person name="Pittet O."/>
            <person name="Poirel L."/>
        </authorList>
    </citation>
    <scope>NUCLEOTIDE SEQUENCE</scope>
    <source>
        <plasmid evidence="1">pCTX-M-1.A</plasmid>
    </source>
</reference>
<protein>
    <submittedName>
        <fullName evidence="1">Uncharacterized protein</fullName>
    </submittedName>
</protein>
<name>A0A8F1IFC6_ECOLX</name>